<evidence type="ECO:0000256" key="1">
    <source>
        <dbReference type="SAM" id="Phobius"/>
    </source>
</evidence>
<reference evidence="3 4" key="1">
    <citation type="journal article" date="2015" name="Genome Biol.">
        <title>Comparative genomics of Steinernema reveals deeply conserved gene regulatory networks.</title>
        <authorList>
            <person name="Dillman A.R."/>
            <person name="Macchietto M."/>
            <person name="Porter C.F."/>
            <person name="Rogers A."/>
            <person name="Williams B."/>
            <person name="Antoshechkin I."/>
            <person name="Lee M.M."/>
            <person name="Goodwin Z."/>
            <person name="Lu X."/>
            <person name="Lewis E.E."/>
            <person name="Goodrich-Blair H."/>
            <person name="Stock S.P."/>
            <person name="Adams B.J."/>
            <person name="Sternberg P.W."/>
            <person name="Mortazavi A."/>
        </authorList>
    </citation>
    <scope>NUCLEOTIDE SEQUENCE [LARGE SCALE GENOMIC DNA]</scope>
    <source>
        <strain evidence="3 4">ALL</strain>
    </source>
</reference>
<dbReference type="OrthoDB" id="272778at2759"/>
<keyword evidence="1" id="KW-0472">Membrane</keyword>
<keyword evidence="1" id="KW-1133">Transmembrane helix</keyword>
<dbReference type="Gene3D" id="1.10.8.10">
    <property type="entry name" value="DNA helicase RuvA subunit, C-terminal domain"/>
    <property type="match status" value="1"/>
</dbReference>
<keyword evidence="4" id="KW-1185">Reference proteome</keyword>
<dbReference type="EMBL" id="AZBU02000004">
    <property type="protein sequence ID" value="TKR81062.1"/>
    <property type="molecule type" value="Genomic_DNA"/>
</dbReference>
<feature type="domain" description="UBA" evidence="2">
    <location>
        <begin position="285"/>
        <end position="326"/>
    </location>
</feature>
<accession>A0A4U5NEH1</accession>
<sequence>MFTPVRGAYVVQSTNFFRNAPFSKFLFIACIVATIIGTLMHEEGENRYYLRLSDLQANSLSSALSNVSKLFYFADLQFVIPSACLIYSCRLVERQLGTSKFMNLFIWQSLISTGVLWAMSTTAYFGSSIIPRGPAGLFVAMYIVFLKEVPFLSYGSVFGIPLTVHNLPLLMISQFISFDVMIPVLASASIASFVSMKLVDYCGMIPKNKLSMEWFSNLLESSNGSVLPLAATIERQRIEAMDELERQMMRSQMNQIYGGNANPNDQPSYINRLFNQLNGRENRIEVPEESIQRLMDMGFRDREAVRMALIQSDNNSHEAANILLTNGRA</sequence>
<comment type="caution">
    <text evidence="3">The sequence shown here is derived from an EMBL/GenBank/DDBJ whole genome shotgun (WGS) entry which is preliminary data.</text>
</comment>
<dbReference type="AlphaFoldDB" id="A0A4U5NEH1"/>
<keyword evidence="1" id="KW-0812">Transmembrane</keyword>
<evidence type="ECO:0000259" key="2">
    <source>
        <dbReference type="PROSITE" id="PS50030"/>
    </source>
</evidence>
<name>A0A4U5NEH1_STECR</name>
<dbReference type="SUPFAM" id="SSF46934">
    <property type="entry name" value="UBA-like"/>
    <property type="match status" value="1"/>
</dbReference>
<dbReference type="Pfam" id="PF00627">
    <property type="entry name" value="UBA"/>
    <property type="match status" value="1"/>
</dbReference>
<dbReference type="Proteomes" id="UP000298663">
    <property type="component" value="Unassembled WGS sequence"/>
</dbReference>
<evidence type="ECO:0000313" key="4">
    <source>
        <dbReference type="Proteomes" id="UP000298663"/>
    </source>
</evidence>
<feature type="transmembrane region" description="Helical" evidence="1">
    <location>
        <begin position="101"/>
        <end position="119"/>
    </location>
</feature>
<dbReference type="InterPro" id="IPR015940">
    <property type="entry name" value="UBA"/>
</dbReference>
<organism evidence="3 4">
    <name type="scientific">Steinernema carpocapsae</name>
    <name type="common">Entomopathogenic nematode</name>
    <dbReference type="NCBI Taxonomy" id="34508"/>
    <lineage>
        <taxon>Eukaryota</taxon>
        <taxon>Metazoa</taxon>
        <taxon>Ecdysozoa</taxon>
        <taxon>Nematoda</taxon>
        <taxon>Chromadorea</taxon>
        <taxon>Rhabditida</taxon>
        <taxon>Tylenchina</taxon>
        <taxon>Panagrolaimomorpha</taxon>
        <taxon>Strongyloidoidea</taxon>
        <taxon>Steinernematidae</taxon>
        <taxon>Steinernema</taxon>
    </lineage>
</organism>
<gene>
    <name evidence="3" type="ORF">L596_015000</name>
</gene>
<reference evidence="3 4" key="2">
    <citation type="journal article" date="2019" name="G3 (Bethesda)">
        <title>Hybrid Assembly of the Genome of the Entomopathogenic Nematode Steinernema carpocapsae Identifies the X-Chromosome.</title>
        <authorList>
            <person name="Serra L."/>
            <person name="Macchietto M."/>
            <person name="Macias-Munoz A."/>
            <person name="McGill C.J."/>
            <person name="Rodriguez I.M."/>
            <person name="Rodriguez B."/>
            <person name="Murad R."/>
            <person name="Mortazavi A."/>
        </authorList>
    </citation>
    <scope>NUCLEOTIDE SEQUENCE [LARGE SCALE GENOMIC DNA]</scope>
    <source>
        <strain evidence="3 4">ALL</strain>
    </source>
</reference>
<feature type="transmembrane region" description="Helical" evidence="1">
    <location>
        <begin position="21"/>
        <end position="40"/>
    </location>
</feature>
<evidence type="ECO:0000313" key="3">
    <source>
        <dbReference type="EMBL" id="TKR81062.1"/>
    </source>
</evidence>
<proteinExistence type="predicted"/>
<dbReference type="InterPro" id="IPR009060">
    <property type="entry name" value="UBA-like_sf"/>
</dbReference>
<protein>
    <recommendedName>
        <fullName evidence="2">UBA domain-containing protein</fullName>
    </recommendedName>
</protein>
<dbReference type="STRING" id="34508.A0A4U5NEH1"/>
<dbReference type="PROSITE" id="PS50030">
    <property type="entry name" value="UBA"/>
    <property type="match status" value="1"/>
</dbReference>
<feature type="transmembrane region" description="Helical" evidence="1">
    <location>
        <begin position="182"/>
        <end position="199"/>
    </location>
</feature>
<dbReference type="SMART" id="SM00165">
    <property type="entry name" value="UBA"/>
    <property type="match status" value="1"/>
</dbReference>